<proteinExistence type="predicted"/>
<protein>
    <submittedName>
        <fullName evidence="1">Uncharacterized protein</fullName>
    </submittedName>
</protein>
<name>A0A0D1A5A6_9LACO</name>
<comment type="caution">
    <text evidence="1">The sequence shown here is derived from an EMBL/GenBank/DDBJ whole genome shotgun (WGS) entry which is preliminary data.</text>
</comment>
<dbReference type="EMBL" id="AWTT01000034">
    <property type="protein sequence ID" value="KIS03045.1"/>
    <property type="molecule type" value="Genomic_DNA"/>
</dbReference>
<evidence type="ECO:0000313" key="1">
    <source>
        <dbReference type="EMBL" id="KIS03045.1"/>
    </source>
</evidence>
<organism evidence="1 2">
    <name type="scientific">Paucilactobacillus wasatchensis</name>
    <dbReference type="NCBI Taxonomy" id="1335616"/>
    <lineage>
        <taxon>Bacteria</taxon>
        <taxon>Bacillati</taxon>
        <taxon>Bacillota</taxon>
        <taxon>Bacilli</taxon>
        <taxon>Lactobacillales</taxon>
        <taxon>Lactobacillaceae</taxon>
        <taxon>Paucilactobacillus</taxon>
    </lineage>
</organism>
<reference evidence="1 2" key="1">
    <citation type="submission" date="2013-08" db="EMBL/GenBank/DDBJ databases">
        <title>Lactobacillus wasatchii sp. WDC04, a late gas producing bacteria isolated from aged chedder cheese.</title>
        <authorList>
            <person name="Oberg C.J."/>
            <person name="Culumber M."/>
            <person name="McMahon D.J."/>
            <person name="Broadbent J.R."/>
            <person name="Oberg T.S."/>
            <person name="Ortaki F."/>
        </authorList>
    </citation>
    <scope>NUCLEOTIDE SEQUENCE [LARGE SCALE GENOMIC DNA]</scope>
    <source>
        <strain evidence="1 2">WDC04</strain>
    </source>
</reference>
<gene>
    <name evidence="1" type="ORF">WDC_1383</name>
</gene>
<keyword evidence="2" id="KW-1185">Reference proteome</keyword>
<dbReference type="AlphaFoldDB" id="A0A0D1A5A6"/>
<evidence type="ECO:0000313" key="2">
    <source>
        <dbReference type="Proteomes" id="UP000032279"/>
    </source>
</evidence>
<dbReference type="RefSeq" id="WP_044011110.1">
    <property type="nucleotide sequence ID" value="NZ_AWTT01000034.1"/>
</dbReference>
<dbReference type="Proteomes" id="UP000032279">
    <property type="component" value="Unassembled WGS sequence"/>
</dbReference>
<sequence>MTTFLTRKEVGTRLGEINTGFSYNGEELHDWDFSSFVACTHPLEINSKVREYIDTNYESEKERKEAAMPNQLAKSFYGNSVDFSFPKDFFSNEKFNNNYMFVGVNIAARGEADGERTDRGKWGNFRDTKIITNTYKLYEELGENDMFEGSYITDIIKNVVDSNAGKIVDSFFIHEKKRKPNLPFTSANGNDDERAEELQRIFESNENKAEKDAVKKGITYLRKHLSREQALKNVQINKENYFKSAELFSKAINVVRPNKLVVFGDAAALTLQQMLKTDAFRQDANVTKLVQDLVEIPHYGLQGSKSGMYHWLEVEAPNVFAKIEHAGFTTGLNW</sequence>
<accession>A0A0D1A5A6</accession>
<dbReference type="PATRIC" id="fig|1335616.4.peg.1385"/>
<dbReference type="OrthoDB" id="2276328at2"/>